<proteinExistence type="predicted"/>
<feature type="region of interest" description="Disordered" evidence="1">
    <location>
        <begin position="89"/>
        <end position="118"/>
    </location>
</feature>
<accession>A0A6A6M4P8</accession>
<comment type="caution">
    <text evidence="2">The sequence shown here is derived from an EMBL/GenBank/DDBJ whole genome shotgun (WGS) entry which is preliminary data.</text>
</comment>
<feature type="compositionally biased region" description="Polar residues" evidence="1">
    <location>
        <begin position="107"/>
        <end position="118"/>
    </location>
</feature>
<evidence type="ECO:0000256" key="1">
    <source>
        <dbReference type="SAM" id="MobiDB-lite"/>
    </source>
</evidence>
<dbReference type="Proteomes" id="UP000467840">
    <property type="component" value="Chromosome 9"/>
</dbReference>
<dbReference type="AlphaFoldDB" id="A0A6A6M4P8"/>
<dbReference type="EMBL" id="JAAGAX010000008">
    <property type="protein sequence ID" value="KAF2308284.1"/>
    <property type="molecule type" value="Genomic_DNA"/>
</dbReference>
<name>A0A6A6M4P8_HEVBR</name>
<keyword evidence="3" id="KW-1185">Reference proteome</keyword>
<organism evidence="2 3">
    <name type="scientific">Hevea brasiliensis</name>
    <name type="common">Para rubber tree</name>
    <name type="synonym">Siphonia brasiliensis</name>
    <dbReference type="NCBI Taxonomy" id="3981"/>
    <lineage>
        <taxon>Eukaryota</taxon>
        <taxon>Viridiplantae</taxon>
        <taxon>Streptophyta</taxon>
        <taxon>Embryophyta</taxon>
        <taxon>Tracheophyta</taxon>
        <taxon>Spermatophyta</taxon>
        <taxon>Magnoliopsida</taxon>
        <taxon>eudicotyledons</taxon>
        <taxon>Gunneridae</taxon>
        <taxon>Pentapetalae</taxon>
        <taxon>rosids</taxon>
        <taxon>fabids</taxon>
        <taxon>Malpighiales</taxon>
        <taxon>Euphorbiaceae</taxon>
        <taxon>Crotonoideae</taxon>
        <taxon>Micrandreae</taxon>
        <taxon>Hevea</taxon>
    </lineage>
</organism>
<sequence length="118" mass="13108">MKINVNKIARKVVVDNRIPFRYYYKIADNLLGQGGRHSSPRSGFASKRESSYNKIYLFTTSQQETLSRHSFLGPYGLWGQWQGSSAEIKPGSGAEYGTEAVKDSDSESLGSTMESCSL</sequence>
<evidence type="ECO:0000313" key="3">
    <source>
        <dbReference type="Proteomes" id="UP000467840"/>
    </source>
</evidence>
<gene>
    <name evidence="2" type="ORF">GH714_039898</name>
</gene>
<protein>
    <submittedName>
        <fullName evidence="2">Uncharacterized protein</fullName>
    </submittedName>
</protein>
<reference evidence="2 3" key="1">
    <citation type="journal article" date="2020" name="Mol. Plant">
        <title>The Chromosome-Based Rubber Tree Genome Provides New Insights into Spurge Genome Evolution and Rubber Biosynthesis.</title>
        <authorList>
            <person name="Liu J."/>
            <person name="Shi C."/>
            <person name="Shi C.C."/>
            <person name="Li W."/>
            <person name="Zhang Q.J."/>
            <person name="Zhang Y."/>
            <person name="Li K."/>
            <person name="Lu H.F."/>
            <person name="Shi C."/>
            <person name="Zhu S.T."/>
            <person name="Xiao Z.Y."/>
            <person name="Nan H."/>
            <person name="Yue Y."/>
            <person name="Zhu X.G."/>
            <person name="Wu Y."/>
            <person name="Hong X.N."/>
            <person name="Fan G.Y."/>
            <person name="Tong Y."/>
            <person name="Zhang D."/>
            <person name="Mao C.L."/>
            <person name="Liu Y.L."/>
            <person name="Hao S.J."/>
            <person name="Liu W.Q."/>
            <person name="Lv M.Q."/>
            <person name="Zhang H.B."/>
            <person name="Liu Y."/>
            <person name="Hu-Tang G.R."/>
            <person name="Wang J.P."/>
            <person name="Wang J.H."/>
            <person name="Sun Y.H."/>
            <person name="Ni S.B."/>
            <person name="Chen W.B."/>
            <person name="Zhang X.C."/>
            <person name="Jiao Y.N."/>
            <person name="Eichler E.E."/>
            <person name="Li G.H."/>
            <person name="Liu X."/>
            <person name="Gao L.Z."/>
        </authorList>
    </citation>
    <scope>NUCLEOTIDE SEQUENCE [LARGE SCALE GENOMIC DNA]</scope>
    <source>
        <strain evidence="3">cv. GT1</strain>
        <tissue evidence="2">Leaf</tissue>
    </source>
</reference>
<evidence type="ECO:0000313" key="2">
    <source>
        <dbReference type="EMBL" id="KAF2308284.1"/>
    </source>
</evidence>